<accession>A0A7M7LJW0</accession>
<evidence type="ECO:0000259" key="3">
    <source>
        <dbReference type="Pfam" id="PF16002"/>
    </source>
</evidence>
<dbReference type="Pfam" id="PF15353">
    <property type="entry name" value="HECA_N"/>
    <property type="match status" value="1"/>
</dbReference>
<feature type="region of interest" description="Disordered" evidence="1">
    <location>
        <begin position="170"/>
        <end position="226"/>
    </location>
</feature>
<protein>
    <recommendedName>
        <fullName evidence="6">Headcase protein</fullName>
    </recommendedName>
</protein>
<dbReference type="RefSeq" id="XP_001607251.2">
    <property type="nucleotide sequence ID" value="XM_001607201.5"/>
</dbReference>
<evidence type="ECO:0000256" key="1">
    <source>
        <dbReference type="SAM" id="MobiDB-lite"/>
    </source>
</evidence>
<dbReference type="PANTHER" id="PTHR13425:SF3">
    <property type="entry name" value="HEADCASE PROTEIN HOMOLOG"/>
    <property type="match status" value="1"/>
</dbReference>
<feature type="domain" description="Headcase N-terminal" evidence="2">
    <location>
        <begin position="57"/>
        <end position="159"/>
    </location>
</feature>
<evidence type="ECO:0000313" key="4">
    <source>
        <dbReference type="EnsemblMetazoa" id="XP_001607251"/>
    </source>
</evidence>
<dbReference type="InParanoid" id="A0A7M7LJW0"/>
<dbReference type="FunCoup" id="A0A7M7LJW0">
    <property type="interactions" value="578"/>
</dbReference>
<feature type="domain" description="Headcase middle" evidence="3">
    <location>
        <begin position="291"/>
        <end position="491"/>
    </location>
</feature>
<dbReference type="EnsemblMetazoa" id="XM_001607201">
    <property type="protein sequence ID" value="XP_001607251"/>
    <property type="gene ID" value="LOC100123592"/>
</dbReference>
<keyword evidence="5" id="KW-1185">Reference proteome</keyword>
<reference evidence="4" key="1">
    <citation type="submission" date="2021-01" db="UniProtKB">
        <authorList>
            <consortium name="EnsemblMetazoa"/>
        </authorList>
    </citation>
    <scope>IDENTIFICATION</scope>
</reference>
<dbReference type="CTD" id="51696"/>
<sequence length="507" mass="55729">MAPRRHGHGGGLLEAAVFAQHHQQQSLQSSNPLEAFENLGLGHVLGSGGAGSPGLSHCCTPTGECLRGDALIRHSTAAQDCIKVSCSNEACPAGQLMHRECFEAWEQSVLSYLKSCGRARSWSERQRQQNLWSKKGYDLAYKACGCKCGRGHLKKDLDWAGARSVAEEAVAAPTNEVKKKKRRNRQNSRPSLAVSAGPPGAHPHQQQQQQQQQLQQQQQQQHHHHVAAMLHRGSDAQIIDGSRGRAGSLSSSTGSSSPPATSETSVSPLHQPQAIVKKKSKVEFFGDRIRQSCGANGIFSRRLDFSAFNSLPRTKLNSYHIKMEDEGNHGNDDTRCFILSTLAALQWSRVSCVLCRAAMLVFDRYPLVDGTFFLSPRQHSASCAEVKVEGRTQFLSAVCMGCLEGSGGGGGAPVRCRSCTQPWDGSSLVLGTMYSYDIFAAMPCCTERLKCNSCHKPLIYPHQRLNFYSDYSRVFACPHCRAVDAHFVKPLTSCFTREHFQLYSPWP</sequence>
<evidence type="ECO:0000313" key="5">
    <source>
        <dbReference type="Proteomes" id="UP000002358"/>
    </source>
</evidence>
<dbReference type="OrthoDB" id="10012848at2759"/>
<feature type="region of interest" description="Disordered" evidence="1">
    <location>
        <begin position="239"/>
        <end position="273"/>
    </location>
</feature>
<evidence type="ECO:0000259" key="2">
    <source>
        <dbReference type="Pfam" id="PF15353"/>
    </source>
</evidence>
<dbReference type="AlphaFoldDB" id="A0A7M7LJW0"/>
<dbReference type="InterPro" id="IPR031947">
    <property type="entry name" value="Headcase_mid"/>
</dbReference>
<evidence type="ECO:0008006" key="6">
    <source>
        <dbReference type="Google" id="ProtNLM"/>
    </source>
</evidence>
<organism evidence="4 5">
    <name type="scientific">Nasonia vitripennis</name>
    <name type="common">Parasitic wasp</name>
    <dbReference type="NCBI Taxonomy" id="7425"/>
    <lineage>
        <taxon>Eukaryota</taxon>
        <taxon>Metazoa</taxon>
        <taxon>Ecdysozoa</taxon>
        <taxon>Arthropoda</taxon>
        <taxon>Hexapoda</taxon>
        <taxon>Insecta</taxon>
        <taxon>Pterygota</taxon>
        <taxon>Neoptera</taxon>
        <taxon>Endopterygota</taxon>
        <taxon>Hymenoptera</taxon>
        <taxon>Apocrita</taxon>
        <taxon>Proctotrupomorpha</taxon>
        <taxon>Chalcidoidea</taxon>
        <taxon>Pteromalidae</taxon>
        <taxon>Pteromalinae</taxon>
        <taxon>Nasonia</taxon>
    </lineage>
</organism>
<dbReference type="Proteomes" id="UP000002358">
    <property type="component" value="Chromosome 5"/>
</dbReference>
<name>A0A7M7LJW0_NASVI</name>
<dbReference type="KEGG" id="nvi:100123592"/>
<dbReference type="Pfam" id="PF16002">
    <property type="entry name" value="Headcase"/>
    <property type="match status" value="1"/>
</dbReference>
<dbReference type="GeneID" id="100123592"/>
<dbReference type="InterPro" id="IPR054537">
    <property type="entry name" value="HECA_N"/>
</dbReference>
<feature type="compositionally biased region" description="Low complexity" evidence="1">
    <location>
        <begin position="245"/>
        <end position="268"/>
    </location>
</feature>
<dbReference type="PANTHER" id="PTHR13425">
    <property type="entry name" value="HEADCASE PROTEIN"/>
    <property type="match status" value="1"/>
</dbReference>
<dbReference type="InterPro" id="IPR026066">
    <property type="entry name" value="Headcase"/>
</dbReference>
<proteinExistence type="predicted"/>
<feature type="compositionally biased region" description="Low complexity" evidence="1">
    <location>
        <begin position="204"/>
        <end position="220"/>
    </location>
</feature>
<dbReference type="SUPFAM" id="SSF81995">
    <property type="entry name" value="beta-sandwich domain of Sec23/24"/>
    <property type="match status" value="1"/>
</dbReference>